<evidence type="ECO:0000313" key="1">
    <source>
        <dbReference type="EMBL" id="KAG9391563.1"/>
    </source>
</evidence>
<gene>
    <name evidence="1" type="ORF">J8273_6328</name>
</gene>
<reference evidence="1" key="1">
    <citation type="submission" date="2021-05" db="EMBL/GenBank/DDBJ databases">
        <title>A free-living protist that lacks canonical eukaryotic 1 DNA replication and segregation systems.</title>
        <authorList>
            <person name="Salas-Leiva D.E."/>
            <person name="Tromer E.C."/>
            <person name="Curtis B.A."/>
            <person name="Jerlstrom-Hultqvist J."/>
            <person name="Kolisko M."/>
            <person name="Yi Z."/>
            <person name="Salas-Leiva J.S."/>
            <person name="Gallot-Lavallee L."/>
            <person name="Kops G.J.P.L."/>
            <person name="Archibald J.M."/>
            <person name="Simpson A.G.B."/>
            <person name="Roger A.J."/>
        </authorList>
    </citation>
    <scope>NUCLEOTIDE SEQUENCE</scope>
    <source>
        <strain evidence="1">BICM</strain>
    </source>
</reference>
<protein>
    <submittedName>
        <fullName evidence="1">Uncharacterized protein</fullName>
    </submittedName>
</protein>
<accession>A0A8J6AYI7</accession>
<keyword evidence="2" id="KW-1185">Reference proteome</keyword>
<dbReference type="AlphaFoldDB" id="A0A8J6AYI7"/>
<dbReference type="EMBL" id="JAHDYR010000053">
    <property type="protein sequence ID" value="KAG9391563.1"/>
    <property type="molecule type" value="Genomic_DNA"/>
</dbReference>
<dbReference type="Proteomes" id="UP000717585">
    <property type="component" value="Unassembled WGS sequence"/>
</dbReference>
<organism evidence="1 2">
    <name type="scientific">Carpediemonas membranifera</name>
    <dbReference type="NCBI Taxonomy" id="201153"/>
    <lineage>
        <taxon>Eukaryota</taxon>
        <taxon>Metamonada</taxon>
        <taxon>Carpediemonas-like organisms</taxon>
        <taxon>Carpediemonas</taxon>
    </lineage>
</organism>
<proteinExistence type="predicted"/>
<comment type="caution">
    <text evidence="1">The sequence shown here is derived from an EMBL/GenBank/DDBJ whole genome shotgun (WGS) entry which is preliminary data.</text>
</comment>
<name>A0A8J6AYI7_9EUKA</name>
<evidence type="ECO:0000313" key="2">
    <source>
        <dbReference type="Proteomes" id="UP000717585"/>
    </source>
</evidence>
<sequence length="513" mass="56859">MEKFQNQALYEKGATVFSSDTGLALMKATDMLLQRKNDSEINPYLNEALIALESTMRTLYDDNIDCAFDVIELLAKNSLALSMEANAFLAPVQRAVAQPMTDALVALLHSGRADPSSFVMLRPDGSFHLDISKAPPFLRQKKEWLHHLMALGKTTRALCSLGIPVTWSEIPADFDLLSLGSVRQLMERTEADLKAVFKANPPFFQGLRAEVGFLARVYLNSDGVVNDFISAGYKELFLRKGSDSTALIWHLRHTLVTHGVDDNHVARIKLTVLGNESKSDSLFVAPDYTVDPYSFSSLLITPDTILAFRRIFSTIFSTRATLEKLTRLDKIVRVLYRTVPHHTLRRISLDRHKLVSLTQRILLFMQQECAAAVKNMDRVVSSAESSGRVSGIGECQCRIALGLVQRTFTISGLGQDRSDHTVISRTFSVMLATIRSYALIGNRLGLIDPATASEEYVAMQLPSEKMLSLPTHAVDHARSAVTSLRRYVASVKDVGHCDRIQTLAGDLEAICGV</sequence>